<sequence>MTQQLLSKEQEGALVSWVGHQALIAKPMDQNNVKSLRYNMSGIIPGKNWHRCFQKQHPELWSSKPSNLDPKHAQNFNISNLFSPFLRNNSETYYPPNHDSLASILGLAHAYLKHLHPSKLAQPDESMKASAHLLKLFLNDTLVTALPLGHHPQSTALTRELNLLQNHLTSLETTLINLTQASVDVRKEIKALPKNTTTPAKAKVPLTPASNTTPTYAAKASLHPHPSVVMKTSAYTWPASLCPNPVDICTTINSALHSTNNNQVHMSAARWTQKGNLVIWGGLNTMAHNLMTSLPAISEALQASLSVNSISAPQEPPPV</sequence>
<comment type="caution">
    <text evidence="1">The sequence shown here is derived from an EMBL/GenBank/DDBJ whole genome shotgun (WGS) entry which is preliminary data.</text>
</comment>
<dbReference type="Proteomes" id="UP001207468">
    <property type="component" value="Unassembled WGS sequence"/>
</dbReference>
<evidence type="ECO:0000313" key="2">
    <source>
        <dbReference type="Proteomes" id="UP001207468"/>
    </source>
</evidence>
<evidence type="ECO:0000313" key="1">
    <source>
        <dbReference type="EMBL" id="KAI9435392.1"/>
    </source>
</evidence>
<reference evidence="1" key="1">
    <citation type="submission" date="2021-03" db="EMBL/GenBank/DDBJ databases">
        <title>Evolutionary priming and transition to the ectomycorrhizal habit in an iconic lineage of mushroom-forming fungi: is preadaptation a requirement?</title>
        <authorList>
            <consortium name="DOE Joint Genome Institute"/>
            <person name="Looney B.P."/>
            <person name="Miyauchi S."/>
            <person name="Morin E."/>
            <person name="Drula E."/>
            <person name="Courty P.E."/>
            <person name="Chicoki N."/>
            <person name="Fauchery L."/>
            <person name="Kohler A."/>
            <person name="Kuo A."/>
            <person name="LaButti K."/>
            <person name="Pangilinan J."/>
            <person name="Lipzen A."/>
            <person name="Riley R."/>
            <person name="Andreopoulos W."/>
            <person name="He G."/>
            <person name="Johnson J."/>
            <person name="Barry K.W."/>
            <person name="Grigoriev I.V."/>
            <person name="Nagy L."/>
            <person name="Hibbett D."/>
            <person name="Henrissat B."/>
            <person name="Matheny P.B."/>
            <person name="Labbe J."/>
            <person name="Martin A.F."/>
        </authorList>
    </citation>
    <scope>NUCLEOTIDE SEQUENCE</scope>
    <source>
        <strain evidence="1">BPL698</strain>
    </source>
</reference>
<protein>
    <submittedName>
        <fullName evidence="1">Uncharacterized protein</fullName>
    </submittedName>
</protein>
<organism evidence="1 2">
    <name type="scientific">Russula earlei</name>
    <dbReference type="NCBI Taxonomy" id="71964"/>
    <lineage>
        <taxon>Eukaryota</taxon>
        <taxon>Fungi</taxon>
        <taxon>Dikarya</taxon>
        <taxon>Basidiomycota</taxon>
        <taxon>Agaricomycotina</taxon>
        <taxon>Agaricomycetes</taxon>
        <taxon>Russulales</taxon>
        <taxon>Russulaceae</taxon>
        <taxon>Russula</taxon>
    </lineage>
</organism>
<dbReference type="EMBL" id="JAGFNK010001057">
    <property type="protein sequence ID" value="KAI9435392.1"/>
    <property type="molecule type" value="Genomic_DNA"/>
</dbReference>
<proteinExistence type="predicted"/>
<accession>A0ACC0TSZ9</accession>
<gene>
    <name evidence="1" type="ORF">F5148DRAFT_1294860</name>
</gene>
<name>A0ACC0TSZ9_9AGAM</name>
<keyword evidence="2" id="KW-1185">Reference proteome</keyword>